<dbReference type="PATRIC" id="fig|1139996.3.peg.1816"/>
<dbReference type="InterPro" id="IPR004360">
    <property type="entry name" value="Glyas_Fos-R_dOase_dom"/>
</dbReference>
<reference evidence="3 4" key="1">
    <citation type="submission" date="2013-03" db="EMBL/GenBank/DDBJ databases">
        <title>The Genome Sequence of Enterococcus saccharolyticus ATCC_43076 (Illumina only assembly).</title>
        <authorList>
            <consortium name="The Broad Institute Genomics Platform"/>
            <consortium name="The Broad Institute Genome Sequencing Center for Infectious Disease"/>
            <person name="Earl A."/>
            <person name="Russ C."/>
            <person name="Gilmore M."/>
            <person name="Surin D."/>
            <person name="Walker B."/>
            <person name="Young S."/>
            <person name="Zeng Q."/>
            <person name="Gargeya S."/>
            <person name="Fitzgerald M."/>
            <person name="Haas B."/>
            <person name="Abouelleil A."/>
            <person name="Allen A.W."/>
            <person name="Alvarado L."/>
            <person name="Arachchi H.M."/>
            <person name="Berlin A.M."/>
            <person name="Chapman S.B."/>
            <person name="Gainer-Dewar J."/>
            <person name="Goldberg J."/>
            <person name="Griggs A."/>
            <person name="Gujja S."/>
            <person name="Hansen M."/>
            <person name="Howarth C."/>
            <person name="Imamovic A."/>
            <person name="Ireland A."/>
            <person name="Larimer J."/>
            <person name="McCowan C."/>
            <person name="Murphy C."/>
            <person name="Pearson M."/>
            <person name="Poon T.W."/>
            <person name="Priest M."/>
            <person name="Roberts A."/>
            <person name="Saif S."/>
            <person name="Shea T."/>
            <person name="Sisk P."/>
            <person name="Sykes S."/>
            <person name="Wortman J."/>
            <person name="Nusbaum C."/>
            <person name="Birren B."/>
        </authorList>
    </citation>
    <scope>NUCLEOTIDE SEQUENCE [LARGE SCALE GENOMIC DNA]</scope>
    <source>
        <strain evidence="3 4">ATCC 43076</strain>
    </source>
</reference>
<feature type="domain" description="VOC" evidence="2">
    <location>
        <begin position="15"/>
        <end position="129"/>
    </location>
</feature>
<comment type="caution">
    <text evidence="3">The sequence shown here is derived from an EMBL/GenBank/DDBJ whole genome shotgun (WGS) entry which is preliminary data.</text>
</comment>
<dbReference type="InterPro" id="IPR037523">
    <property type="entry name" value="VOC_core"/>
</dbReference>
<evidence type="ECO:0000313" key="3">
    <source>
        <dbReference type="EMBL" id="EOT27930.1"/>
    </source>
</evidence>
<dbReference type="AlphaFoldDB" id="S0NL69"/>
<evidence type="ECO:0000256" key="1">
    <source>
        <dbReference type="ARBA" id="ARBA00022723"/>
    </source>
</evidence>
<dbReference type="HOGENOM" id="CLU_059557_0_0_9"/>
<dbReference type="Pfam" id="PF00903">
    <property type="entry name" value="Glyoxalase"/>
    <property type="match status" value="2"/>
</dbReference>
<dbReference type="PANTHER" id="PTHR43279">
    <property type="entry name" value="CATECHOL-2,3-DIOXYGENASE"/>
    <property type="match status" value="1"/>
</dbReference>
<dbReference type="InterPro" id="IPR018146">
    <property type="entry name" value="Glyoxalase_1_CS"/>
</dbReference>
<dbReference type="PANTHER" id="PTHR43279:SF1">
    <property type="entry name" value="CATECHOL-2,3-DIOXYGENASE"/>
    <property type="match status" value="1"/>
</dbReference>
<dbReference type="Proteomes" id="UP000014136">
    <property type="component" value="Unassembled WGS sequence"/>
</dbReference>
<dbReference type="eggNOG" id="COG2514">
    <property type="taxonomic scope" value="Bacteria"/>
</dbReference>
<sequence>MMNNHSRFQLSEQTHPGMVALKVADLPKMTGFYQDLGLHVLETTPQQTILGVEQTPLIILKQLAYPNPLTRKTGLYHVAFLLPTRKDLGNTLFHYVTAKIPIDGASDHGYSEALYLTDPEGNGIEVYRDKPMSEWDIREDGEIVGITVAMDADGVLAAGDRSHKDFPAGTKIGHVHLKVADLETTETFYTEILGFSLKSDFGNQAKFFAAGTYHHHVGTNIWSGRQLPPMDEKDLGLDYVTFFVNEQAELEALVANWQEKEVLYEASDTQLQIIDPNGIQFYFQVAQ</sequence>
<dbReference type="GO" id="GO:0004462">
    <property type="term" value="F:lactoylglutathione lyase activity"/>
    <property type="evidence" value="ECO:0007669"/>
    <property type="project" value="InterPro"/>
</dbReference>
<dbReference type="InterPro" id="IPR029068">
    <property type="entry name" value="Glyas_Bleomycin-R_OHBP_Dase"/>
</dbReference>
<evidence type="ECO:0000313" key="4">
    <source>
        <dbReference type="Proteomes" id="UP000014136"/>
    </source>
</evidence>
<dbReference type="EMBL" id="AHYT01000009">
    <property type="protein sequence ID" value="EOT27930.1"/>
    <property type="molecule type" value="Genomic_DNA"/>
</dbReference>
<dbReference type="PROSITE" id="PS00934">
    <property type="entry name" value="GLYOXALASE_I_1"/>
    <property type="match status" value="1"/>
</dbReference>
<keyword evidence="4" id="KW-1185">Reference proteome</keyword>
<feature type="domain" description="VOC" evidence="2">
    <location>
        <begin position="171"/>
        <end position="287"/>
    </location>
</feature>
<dbReference type="GO" id="GO:0046872">
    <property type="term" value="F:metal ion binding"/>
    <property type="evidence" value="ECO:0007669"/>
    <property type="project" value="UniProtKB-KW"/>
</dbReference>
<dbReference type="CDD" id="cd16359">
    <property type="entry name" value="VOC_BsCatE_like_C"/>
    <property type="match status" value="1"/>
</dbReference>
<keyword evidence="1" id="KW-0479">Metal-binding</keyword>
<name>S0NL69_9ENTE</name>
<protein>
    <recommendedName>
        <fullName evidence="2">VOC domain-containing protein</fullName>
    </recommendedName>
</protein>
<dbReference type="Gene3D" id="3.10.180.10">
    <property type="entry name" value="2,3-Dihydroxybiphenyl 1,2-Dioxygenase, domain 1"/>
    <property type="match status" value="2"/>
</dbReference>
<organism evidence="3 4">
    <name type="scientific">Enterococcus saccharolyticus subsp. saccharolyticus ATCC 43076</name>
    <dbReference type="NCBI Taxonomy" id="1139996"/>
    <lineage>
        <taxon>Bacteria</taxon>
        <taxon>Bacillati</taxon>
        <taxon>Bacillota</taxon>
        <taxon>Bacilli</taxon>
        <taxon>Lactobacillales</taxon>
        <taxon>Enterococcaceae</taxon>
        <taxon>Enterococcus</taxon>
    </lineage>
</organism>
<dbReference type="SUPFAM" id="SSF54593">
    <property type="entry name" value="Glyoxalase/Bleomycin resistance protein/Dihydroxybiphenyl dioxygenase"/>
    <property type="match status" value="2"/>
</dbReference>
<dbReference type="PROSITE" id="PS51819">
    <property type="entry name" value="VOC"/>
    <property type="match status" value="2"/>
</dbReference>
<proteinExistence type="predicted"/>
<dbReference type="RefSeq" id="WP_016175614.1">
    <property type="nucleotide sequence ID" value="NZ_KE136389.1"/>
</dbReference>
<evidence type="ECO:0000259" key="2">
    <source>
        <dbReference type="PROSITE" id="PS51819"/>
    </source>
</evidence>
<dbReference type="STRING" id="41997.RV16_GL001164"/>
<gene>
    <name evidence="3" type="ORF">OMQ_01844</name>
</gene>
<accession>S0NL69</accession>
<dbReference type="OrthoDB" id="9792626at2"/>